<feature type="compositionally biased region" description="Acidic residues" evidence="10">
    <location>
        <begin position="399"/>
        <end position="415"/>
    </location>
</feature>
<keyword evidence="13" id="KW-1185">Reference proteome</keyword>
<dbReference type="NCBIfam" id="TIGR00446">
    <property type="entry name" value="nop2p"/>
    <property type="match status" value="1"/>
</dbReference>
<keyword evidence="4 9" id="KW-0489">Methyltransferase</keyword>
<comment type="similarity">
    <text evidence="2 9">Belongs to the class I-like SAM-binding methyltransferase superfamily. RsmB/NOP family.</text>
</comment>
<feature type="binding site" evidence="9">
    <location>
        <begin position="176"/>
        <end position="182"/>
    </location>
    <ligand>
        <name>S-adenosyl-L-methionine</name>
        <dbReference type="ChEBI" id="CHEBI:59789"/>
    </ligand>
</feature>
<dbReference type="PANTHER" id="PTHR22807:SF30">
    <property type="entry name" value="28S RRNA (CYTOSINE(4447)-C(5))-METHYLTRANSFERASE-RELATED"/>
    <property type="match status" value="1"/>
</dbReference>
<dbReference type="Pfam" id="PF22458">
    <property type="entry name" value="RsmF-B_ferredox"/>
    <property type="match status" value="1"/>
</dbReference>
<dbReference type="SUPFAM" id="SSF53335">
    <property type="entry name" value="S-adenosyl-L-methionine-dependent methyltransferases"/>
    <property type="match status" value="1"/>
</dbReference>
<dbReference type="InterPro" id="IPR049560">
    <property type="entry name" value="MeTrfase_RsmB-F_NOP2_cat"/>
</dbReference>
<feature type="binding site" evidence="9">
    <location>
        <position position="227"/>
    </location>
    <ligand>
        <name>S-adenosyl-L-methionine</name>
        <dbReference type="ChEBI" id="CHEBI:59789"/>
    </ligand>
</feature>
<gene>
    <name evidence="12" type="ORF">BSTOLATCC_MIC8386</name>
</gene>
<keyword evidence="6 9" id="KW-0949">S-adenosyl-L-methionine</keyword>
<dbReference type="GO" id="GO:0000470">
    <property type="term" value="P:maturation of LSU-rRNA"/>
    <property type="evidence" value="ECO:0007669"/>
    <property type="project" value="TreeGrafter"/>
</dbReference>
<comment type="caution">
    <text evidence="12">The sequence shown here is derived from an EMBL/GenBank/DDBJ whole genome shotgun (WGS) entry which is preliminary data.</text>
</comment>
<dbReference type="Gene3D" id="3.40.50.150">
    <property type="entry name" value="Vaccinia Virus protein VP39"/>
    <property type="match status" value="1"/>
</dbReference>
<reference evidence="12" key="1">
    <citation type="submission" date="2021-09" db="EMBL/GenBank/DDBJ databases">
        <authorList>
            <consortium name="AG Swart"/>
            <person name="Singh M."/>
            <person name="Singh A."/>
            <person name="Seah K."/>
            <person name="Emmerich C."/>
        </authorList>
    </citation>
    <scope>NUCLEOTIDE SEQUENCE</scope>
    <source>
        <strain evidence="12">ATCC30299</strain>
    </source>
</reference>
<dbReference type="EMBL" id="CAJZBQ010000010">
    <property type="protein sequence ID" value="CAG9313107.1"/>
    <property type="molecule type" value="Genomic_DNA"/>
</dbReference>
<feature type="binding site" evidence="9">
    <location>
        <position position="244"/>
    </location>
    <ligand>
        <name>S-adenosyl-L-methionine</name>
        <dbReference type="ChEBI" id="CHEBI:59789"/>
    </ligand>
</feature>
<feature type="compositionally biased region" description="Basic and acidic residues" evidence="10">
    <location>
        <begin position="448"/>
        <end position="458"/>
    </location>
</feature>
<evidence type="ECO:0000256" key="6">
    <source>
        <dbReference type="ARBA" id="ARBA00022691"/>
    </source>
</evidence>
<dbReference type="InterPro" id="IPR023267">
    <property type="entry name" value="RCMT"/>
</dbReference>
<dbReference type="InterPro" id="IPR011023">
    <property type="entry name" value="Nop2p"/>
</dbReference>
<comment type="subcellular location">
    <subcellularLocation>
        <location evidence="1">Nucleus</location>
        <location evidence="1">Nucleolus</location>
    </subcellularLocation>
</comment>
<feature type="domain" description="SAM-dependent MTase RsmB/NOP-type" evidence="11">
    <location>
        <begin position="84"/>
        <end position="371"/>
    </location>
</feature>
<organism evidence="12 13">
    <name type="scientific">Blepharisma stoltei</name>
    <dbReference type="NCBI Taxonomy" id="1481888"/>
    <lineage>
        <taxon>Eukaryota</taxon>
        <taxon>Sar</taxon>
        <taxon>Alveolata</taxon>
        <taxon>Ciliophora</taxon>
        <taxon>Postciliodesmatophora</taxon>
        <taxon>Heterotrichea</taxon>
        <taxon>Heterotrichida</taxon>
        <taxon>Blepharismidae</taxon>
        <taxon>Blepharisma</taxon>
    </lineage>
</organism>
<dbReference type="InterPro" id="IPR054728">
    <property type="entry name" value="RsmB-like_ferredoxin"/>
</dbReference>
<keyword evidence="7 9" id="KW-0694">RNA-binding</keyword>
<feature type="compositionally biased region" description="Basic and acidic residues" evidence="10">
    <location>
        <begin position="380"/>
        <end position="398"/>
    </location>
</feature>
<dbReference type="Proteomes" id="UP001162131">
    <property type="component" value="Unassembled WGS sequence"/>
</dbReference>
<dbReference type="PROSITE" id="PS01153">
    <property type="entry name" value="NOL1_NOP2_SUN"/>
    <property type="match status" value="1"/>
</dbReference>
<dbReference type="GO" id="GO:0070475">
    <property type="term" value="P:rRNA base methylation"/>
    <property type="evidence" value="ECO:0007669"/>
    <property type="project" value="TreeGrafter"/>
</dbReference>
<dbReference type="Pfam" id="PF01189">
    <property type="entry name" value="Methyltr_RsmB-F"/>
    <property type="match status" value="1"/>
</dbReference>
<dbReference type="GO" id="GO:0003723">
    <property type="term" value="F:RNA binding"/>
    <property type="evidence" value="ECO:0007669"/>
    <property type="project" value="UniProtKB-UniRule"/>
</dbReference>
<evidence type="ECO:0000313" key="13">
    <source>
        <dbReference type="Proteomes" id="UP001162131"/>
    </source>
</evidence>
<feature type="compositionally biased region" description="Basic residues" evidence="10">
    <location>
        <begin position="459"/>
        <end position="471"/>
    </location>
</feature>
<evidence type="ECO:0000256" key="10">
    <source>
        <dbReference type="SAM" id="MobiDB-lite"/>
    </source>
</evidence>
<dbReference type="InterPro" id="IPR029063">
    <property type="entry name" value="SAM-dependent_MTases_sf"/>
</dbReference>
<evidence type="ECO:0000256" key="4">
    <source>
        <dbReference type="ARBA" id="ARBA00022603"/>
    </source>
</evidence>
<feature type="compositionally biased region" description="Basic and acidic residues" evidence="10">
    <location>
        <begin position="496"/>
        <end position="534"/>
    </location>
</feature>
<name>A0AAU9II01_9CILI</name>
<dbReference type="PRINTS" id="PR02008">
    <property type="entry name" value="RCMTFAMILY"/>
</dbReference>
<sequence length="591" mass="67725">MSEEISVHVSEGNDTHMKSDLGLVHMKIQELVQTLVRYKDEPREKTRSEYLDELVDNIIIYYEYNRDLAAYLASFFPPAELVEFLEANQTPRPMVIRTNTLKTKRRELAQSLIQKGVNLDPVGEWSKVGLKIIESQVPIGATTEYLAGHYMLQSASSFLPVMALAPKPGERILDMCAAPGGKTTHIGQLMKNTGVLVANEMNKDRLISIKGNVHRLGITNCIITNYDGRKIGKVLNGFDRVLLDAPCSGLGVIWKDQSVKAMRTTEDIKKNSHIQKELLLEAIDVVNARSSTGGYIVYSTCSISIEENEEVISYALKNRHVKIVDTGLTIGEPGLPKFKGKIFHPSMTKCKRIYPHVYNMEGFFVCKLKKYDNEIPQEASKPHSGEKREKAKKQKTEDSDMEIEEEKVEIEEENEQWSQEKKQKEKDKKDAKRKKLMENTYENEELENLVHDLKEKSKKEKRNKKEKKDKKHEKEVKEEKSDKQSFGDLDINIGDKNAEKKSKKNKNEAKEIKKPKEEELSKPKGKKSVEKEQEISDEEVIEKKKTKKGKAKAEKTHEVEEDNENEESLPVKRKHKEDSSKLKKKRKSEDS</sequence>
<dbReference type="Gene3D" id="3.30.70.1170">
    <property type="entry name" value="Sun protein, domain 3"/>
    <property type="match status" value="1"/>
</dbReference>
<keyword evidence="3" id="KW-0690">Ribosome biogenesis</keyword>
<dbReference type="InterPro" id="IPR018314">
    <property type="entry name" value="RsmB/NOL1/NOP2-like_CS"/>
</dbReference>
<evidence type="ECO:0000256" key="8">
    <source>
        <dbReference type="ARBA" id="ARBA00023242"/>
    </source>
</evidence>
<feature type="compositionally biased region" description="Basic and acidic residues" evidence="10">
    <location>
        <begin position="418"/>
        <end position="430"/>
    </location>
</feature>
<evidence type="ECO:0000256" key="2">
    <source>
        <dbReference type="ARBA" id="ARBA00007494"/>
    </source>
</evidence>
<evidence type="ECO:0000256" key="5">
    <source>
        <dbReference type="ARBA" id="ARBA00022679"/>
    </source>
</evidence>
<keyword evidence="5 9" id="KW-0808">Transferase</keyword>
<evidence type="ECO:0000259" key="11">
    <source>
        <dbReference type="PROSITE" id="PS51686"/>
    </source>
</evidence>
<evidence type="ECO:0000256" key="7">
    <source>
        <dbReference type="ARBA" id="ARBA00022884"/>
    </source>
</evidence>
<dbReference type="PROSITE" id="PS51686">
    <property type="entry name" value="SAM_MT_RSMB_NOP"/>
    <property type="match status" value="1"/>
</dbReference>
<dbReference type="PANTHER" id="PTHR22807">
    <property type="entry name" value="NOP2 YEAST -RELATED NOL1/NOP2/FMU SUN DOMAIN-CONTAINING"/>
    <property type="match status" value="1"/>
</dbReference>
<feature type="compositionally biased region" description="Basic and acidic residues" evidence="10">
    <location>
        <begin position="576"/>
        <end position="591"/>
    </location>
</feature>
<dbReference type="AlphaFoldDB" id="A0AAU9II01"/>
<dbReference type="InterPro" id="IPR023273">
    <property type="entry name" value="RCMT_NOP2"/>
</dbReference>
<dbReference type="PRINTS" id="PR02012">
    <property type="entry name" value="RCMTNOP2"/>
</dbReference>
<dbReference type="FunFam" id="3.30.70.1170:FF:000001">
    <property type="entry name" value="Ribosomal RNA methyltransferase Nop2"/>
    <property type="match status" value="1"/>
</dbReference>
<evidence type="ECO:0000313" key="12">
    <source>
        <dbReference type="EMBL" id="CAG9313107.1"/>
    </source>
</evidence>
<evidence type="ECO:0000256" key="1">
    <source>
        <dbReference type="ARBA" id="ARBA00004604"/>
    </source>
</evidence>
<accession>A0AAU9II01</accession>
<dbReference type="GO" id="GO:0009383">
    <property type="term" value="F:rRNA (cytosine-C5-)-methyltransferase activity"/>
    <property type="evidence" value="ECO:0007669"/>
    <property type="project" value="TreeGrafter"/>
</dbReference>
<evidence type="ECO:0000256" key="9">
    <source>
        <dbReference type="PROSITE-ProRule" id="PRU01023"/>
    </source>
</evidence>
<dbReference type="InterPro" id="IPR001678">
    <property type="entry name" value="MeTrfase_RsmB-F_NOP2_dom"/>
</dbReference>
<proteinExistence type="inferred from homology"/>
<feature type="active site" description="Nucleophile" evidence="9">
    <location>
        <position position="301"/>
    </location>
</feature>
<protein>
    <recommendedName>
        <fullName evidence="11">SAM-dependent MTase RsmB/NOP-type domain-containing protein</fullName>
    </recommendedName>
</protein>
<evidence type="ECO:0000256" key="3">
    <source>
        <dbReference type="ARBA" id="ARBA00022517"/>
    </source>
</evidence>
<keyword evidence="8" id="KW-0539">Nucleus</keyword>
<dbReference type="GO" id="GO:0005730">
    <property type="term" value="C:nucleolus"/>
    <property type="evidence" value="ECO:0007669"/>
    <property type="project" value="UniProtKB-SubCell"/>
</dbReference>
<feature type="region of interest" description="Disordered" evidence="10">
    <location>
        <begin position="376"/>
        <end position="591"/>
    </location>
</feature>
<feature type="compositionally biased region" description="Basic and acidic residues" evidence="10">
    <location>
        <begin position="472"/>
        <end position="485"/>
    </location>
</feature>
<feature type="binding site" evidence="9">
    <location>
        <position position="200"/>
    </location>
    <ligand>
        <name>S-adenosyl-L-methionine</name>
        <dbReference type="ChEBI" id="CHEBI:59789"/>
    </ligand>
</feature>